<reference evidence="2 3" key="1">
    <citation type="journal article" date="2021" name="BMC Biol.">
        <title>Horizontally acquired antibacterial genes associated with adaptive radiation of ladybird beetles.</title>
        <authorList>
            <person name="Li H.S."/>
            <person name="Tang X.F."/>
            <person name="Huang Y.H."/>
            <person name="Xu Z.Y."/>
            <person name="Chen M.L."/>
            <person name="Du X.Y."/>
            <person name="Qiu B.Y."/>
            <person name="Chen P.T."/>
            <person name="Zhang W."/>
            <person name="Slipinski A."/>
            <person name="Escalona H.E."/>
            <person name="Waterhouse R.M."/>
            <person name="Zwick A."/>
            <person name="Pang H."/>
        </authorList>
    </citation>
    <scope>NUCLEOTIDE SEQUENCE [LARGE SCALE GENOMIC DNA]</scope>
    <source>
        <strain evidence="2">SYSU2018</strain>
    </source>
</reference>
<dbReference type="AlphaFoldDB" id="A0ABD2N4H7"/>
<organism evidence="2 3">
    <name type="scientific">Cryptolaemus montrouzieri</name>
    <dbReference type="NCBI Taxonomy" id="559131"/>
    <lineage>
        <taxon>Eukaryota</taxon>
        <taxon>Metazoa</taxon>
        <taxon>Ecdysozoa</taxon>
        <taxon>Arthropoda</taxon>
        <taxon>Hexapoda</taxon>
        <taxon>Insecta</taxon>
        <taxon>Pterygota</taxon>
        <taxon>Neoptera</taxon>
        <taxon>Endopterygota</taxon>
        <taxon>Coleoptera</taxon>
        <taxon>Polyphaga</taxon>
        <taxon>Cucujiformia</taxon>
        <taxon>Coccinelloidea</taxon>
        <taxon>Coccinellidae</taxon>
        <taxon>Scymninae</taxon>
        <taxon>Scymnini</taxon>
        <taxon>Cryptolaemus</taxon>
    </lineage>
</organism>
<evidence type="ECO:0000313" key="3">
    <source>
        <dbReference type="Proteomes" id="UP001516400"/>
    </source>
</evidence>
<name>A0ABD2N4H7_9CUCU</name>
<feature type="transmembrane region" description="Helical" evidence="1">
    <location>
        <begin position="57"/>
        <end position="78"/>
    </location>
</feature>
<dbReference type="Proteomes" id="UP001516400">
    <property type="component" value="Unassembled WGS sequence"/>
</dbReference>
<keyword evidence="1" id="KW-1133">Transmembrane helix</keyword>
<dbReference type="EMBL" id="JABFTP020000062">
    <property type="protein sequence ID" value="KAL3273628.1"/>
    <property type="molecule type" value="Genomic_DNA"/>
</dbReference>
<proteinExistence type="predicted"/>
<accession>A0ABD2N4H7</accession>
<comment type="caution">
    <text evidence="2">The sequence shown here is derived from an EMBL/GenBank/DDBJ whole genome shotgun (WGS) entry which is preliminary data.</text>
</comment>
<keyword evidence="1" id="KW-0812">Transmembrane</keyword>
<protein>
    <submittedName>
        <fullName evidence="2">Uncharacterized protein</fullName>
    </submittedName>
</protein>
<sequence length="419" mass="48102">MSSSLKGEEKYPLLYLIVDKDIGGPNNNRKFFERRTGITAGAANVLEQWPGYLSTCWISSLITILALLSMVILLMSTLSTYKFHRIPRCVVGDNPMFDNSTIHLVHGPDLWNQHQLDMVEKIIQVFPNHRIHLMLIKRQTFSDVLHEMTTVNIEEETTPISTTNTASSRKLLRLLEDPMDKTGNIFGKDDMASDLNHDSLFGWPFFDPRDFINTFLRKSARRPIRNRYTTTKPVKITNIAALLLKYPSIFPDMTTFEEAFEKSPLFLTWHHLNDETKIFALRVLQLWQYGGLSFDLVQTKNISEVYSMSTENLIVTTETYQTTDNSTEKLNQDNDLDQHNTYVDSLLYLGYSNFQMIPGGIVTLAENGCHIETKSACHSFLGEILLNLKCGHRLTSPEDVIKAALKYFLKPPHRSYRRP</sequence>
<evidence type="ECO:0000313" key="2">
    <source>
        <dbReference type="EMBL" id="KAL3273628.1"/>
    </source>
</evidence>
<gene>
    <name evidence="2" type="ORF">HHI36_015059</name>
</gene>
<evidence type="ECO:0000256" key="1">
    <source>
        <dbReference type="SAM" id="Phobius"/>
    </source>
</evidence>
<keyword evidence="1" id="KW-0472">Membrane</keyword>
<keyword evidence="3" id="KW-1185">Reference proteome</keyword>